<dbReference type="Pfam" id="PF13175">
    <property type="entry name" value="AAA_15"/>
    <property type="match status" value="2"/>
</dbReference>
<evidence type="ECO:0000256" key="1">
    <source>
        <dbReference type="SAM" id="MobiDB-lite"/>
    </source>
</evidence>
<dbReference type="PANTHER" id="PTHR43581">
    <property type="entry name" value="ATP/GTP PHOSPHATASE"/>
    <property type="match status" value="1"/>
</dbReference>
<keyword evidence="4" id="KW-1185">Reference proteome</keyword>
<dbReference type="RefSeq" id="WP_285973445.1">
    <property type="nucleotide sequence ID" value="NZ_CP127294.1"/>
</dbReference>
<feature type="region of interest" description="Disordered" evidence="1">
    <location>
        <begin position="127"/>
        <end position="146"/>
    </location>
</feature>
<gene>
    <name evidence="3" type="ORF">QRX50_19960</name>
</gene>
<organism evidence="3 4">
    <name type="scientific">Amycolatopsis carbonis</name>
    <dbReference type="NCBI Taxonomy" id="715471"/>
    <lineage>
        <taxon>Bacteria</taxon>
        <taxon>Bacillati</taxon>
        <taxon>Actinomycetota</taxon>
        <taxon>Actinomycetes</taxon>
        <taxon>Pseudonocardiales</taxon>
        <taxon>Pseudonocardiaceae</taxon>
        <taxon>Amycolatopsis</taxon>
    </lineage>
</organism>
<protein>
    <submittedName>
        <fullName evidence="3">AAA family ATPase</fullName>
    </submittedName>
</protein>
<proteinExistence type="predicted"/>
<dbReference type="PANTHER" id="PTHR43581:SF4">
    <property type="entry name" value="ATP_GTP PHOSPHATASE"/>
    <property type="match status" value="1"/>
</dbReference>
<evidence type="ECO:0000313" key="4">
    <source>
        <dbReference type="Proteomes" id="UP001236014"/>
    </source>
</evidence>
<feature type="region of interest" description="Disordered" evidence="1">
    <location>
        <begin position="368"/>
        <end position="387"/>
    </location>
</feature>
<dbReference type="Gene3D" id="3.40.50.300">
    <property type="entry name" value="P-loop containing nucleotide triphosphate hydrolases"/>
    <property type="match status" value="2"/>
</dbReference>
<feature type="domain" description="Endonuclease GajA/Old nuclease/RecF-like AAA" evidence="2">
    <location>
        <begin position="12"/>
        <end position="56"/>
    </location>
</feature>
<dbReference type="InterPro" id="IPR051396">
    <property type="entry name" value="Bact_Antivir_Def_Nuclease"/>
</dbReference>
<reference evidence="3 4" key="1">
    <citation type="submission" date="2023-06" db="EMBL/GenBank/DDBJ databases">
        <authorList>
            <person name="Oyuntsetseg B."/>
            <person name="Kim S.B."/>
        </authorList>
    </citation>
    <scope>NUCLEOTIDE SEQUENCE [LARGE SCALE GENOMIC DNA]</scope>
    <source>
        <strain evidence="3 4">2-15</strain>
    </source>
</reference>
<accession>A0A9Y2IMK1</accession>
<dbReference type="EMBL" id="CP127294">
    <property type="protein sequence ID" value="WIX82882.1"/>
    <property type="molecule type" value="Genomic_DNA"/>
</dbReference>
<dbReference type="InterPro" id="IPR041685">
    <property type="entry name" value="AAA_GajA/Old/RecF-like"/>
</dbReference>
<dbReference type="AlphaFoldDB" id="A0A9Y2IMK1"/>
<dbReference type="Proteomes" id="UP001236014">
    <property type="component" value="Chromosome"/>
</dbReference>
<feature type="compositionally biased region" description="Basic and acidic residues" evidence="1">
    <location>
        <begin position="135"/>
        <end position="146"/>
    </location>
</feature>
<dbReference type="SUPFAM" id="SSF52540">
    <property type="entry name" value="P-loop containing nucleoside triphosphate hydrolases"/>
    <property type="match status" value="1"/>
</dbReference>
<name>A0A9Y2IMK1_9PSEU</name>
<evidence type="ECO:0000259" key="2">
    <source>
        <dbReference type="Pfam" id="PF13175"/>
    </source>
</evidence>
<feature type="domain" description="Endonuclease GajA/Old nuclease/RecF-like AAA" evidence="2">
    <location>
        <begin position="266"/>
        <end position="346"/>
    </location>
</feature>
<sequence length="646" mass="70344">MTTSTFLDEALVEVEAQNFRSLRDVRLPVREFLTVVIGENNGGKSNLLNVIRLVTDPLDGRRDRYWDVDDVARLPGASSVTLSATYALTAREQLGIYSQGLLEDMTSVRYQVSYLPPIGTEVRGKLQWTAGQGRSTDRDPEPEARGRLRHVYLPPLRDAQRELNSGSGSRLRVILHYLLAELGIGEGDFVGEVRDTLDAVRTSSRAGKILGAAETAVRTPLADISAGASPQDADVSFADPTLLSIARSLRIRMNDHGLSPRDIVGSGLGYANLLFIATVVAELRAARDHDLTVFLVEEPEAHLHPQLQTLLVEYLRDAAVASATESEMREHAGRIQVIVTTHSPLITSSAAVEDLVVLKRKPVTNAGQQEALDDAEPPSPATGLPQHGQLSLFETKAIPLSELDLDGGHAKLKRYLDATRSAMLFGPRVVLVEGIAESLLVPVFARQVLHRPPATPLFPTVHDGKPAEIDATAGERASWARFVGTTIVAIDGVDFVPYLRVLLTEFNGGRVAERVAVITDQDPTAPGDRRAALVNLASDLGATDKVKVFVAQPTLEPELLAAGAVNREVIEKIFTLRRKQAGPKAWARLKDLTDRAAIDAAFLDEFTQLRLRKGDFAQDIAQLSVDHEGFTVPAYLADAIRWISET</sequence>
<evidence type="ECO:0000313" key="3">
    <source>
        <dbReference type="EMBL" id="WIX82882.1"/>
    </source>
</evidence>
<dbReference type="KEGG" id="acab:QRX50_19960"/>
<dbReference type="InterPro" id="IPR027417">
    <property type="entry name" value="P-loop_NTPase"/>
</dbReference>